<dbReference type="OrthoDB" id="5322100at2759"/>
<dbReference type="InterPro" id="IPR036392">
    <property type="entry name" value="PLAT/LH2_dom_sf"/>
</dbReference>
<dbReference type="AlphaFoldDB" id="A0A2R6RT35"/>
<evidence type="ECO:0000259" key="3">
    <source>
        <dbReference type="PROSITE" id="PS50095"/>
    </source>
</evidence>
<feature type="chain" id="PRO_5015310023" evidence="2">
    <location>
        <begin position="24"/>
        <end position="181"/>
    </location>
</feature>
<dbReference type="PROSITE" id="PS50095">
    <property type="entry name" value="PLAT"/>
    <property type="match status" value="1"/>
</dbReference>
<accession>A0A2R6RT35</accession>
<comment type="caution">
    <text evidence="4">The sequence shown here is derived from an EMBL/GenBank/DDBJ whole genome shotgun (WGS) entry which is preliminary data.</text>
</comment>
<feature type="domain" description="PLAT" evidence="3">
    <location>
        <begin position="27"/>
        <end position="153"/>
    </location>
</feature>
<dbReference type="Gramene" id="PSS33192">
    <property type="protein sequence ID" value="PSS33192"/>
    <property type="gene ID" value="CEY00_Acc03578"/>
</dbReference>
<gene>
    <name evidence="4" type="ORF">CEY00_Acc03578</name>
</gene>
<name>A0A2R6RT35_ACTCC</name>
<organism evidence="4 5">
    <name type="scientific">Actinidia chinensis var. chinensis</name>
    <name type="common">Chinese soft-hair kiwi</name>
    <dbReference type="NCBI Taxonomy" id="1590841"/>
    <lineage>
        <taxon>Eukaryota</taxon>
        <taxon>Viridiplantae</taxon>
        <taxon>Streptophyta</taxon>
        <taxon>Embryophyta</taxon>
        <taxon>Tracheophyta</taxon>
        <taxon>Spermatophyta</taxon>
        <taxon>Magnoliopsida</taxon>
        <taxon>eudicotyledons</taxon>
        <taxon>Gunneridae</taxon>
        <taxon>Pentapetalae</taxon>
        <taxon>asterids</taxon>
        <taxon>Ericales</taxon>
        <taxon>Actinidiaceae</taxon>
        <taxon>Actinidia</taxon>
    </lineage>
</organism>
<evidence type="ECO:0000256" key="1">
    <source>
        <dbReference type="PROSITE-ProRule" id="PRU00152"/>
    </source>
</evidence>
<dbReference type="InterPro" id="IPR010417">
    <property type="entry name" value="Embryo-specific_ATS3"/>
</dbReference>
<dbReference type="Proteomes" id="UP000241394">
    <property type="component" value="Chromosome LG3"/>
</dbReference>
<dbReference type="InterPro" id="IPR001024">
    <property type="entry name" value="PLAT/LH2_dom"/>
</dbReference>
<dbReference type="Pfam" id="PF06232">
    <property type="entry name" value="ATS3"/>
    <property type="match status" value="1"/>
</dbReference>
<proteinExistence type="predicted"/>
<sequence>MLSRRLFSVIAIAVFFTAATVDSSNDCVYTVYIQTGSGIKAGTDAKISVTLGDAMGHSVWAPDLEDWGLMGWDHDYFERANLDIFTGRGPCIRGPLCRLNLTSDGSGAHHGWFCEYVEVTSTGPHKECSQTLFYVNQWLADDAPPYELSAVIDGCSGKGGLTRHGNTGPLVVGKPVGSASD</sequence>
<evidence type="ECO:0000313" key="5">
    <source>
        <dbReference type="Proteomes" id="UP000241394"/>
    </source>
</evidence>
<evidence type="ECO:0000313" key="4">
    <source>
        <dbReference type="EMBL" id="PSS33192.1"/>
    </source>
</evidence>
<keyword evidence="5" id="KW-1185">Reference proteome</keyword>
<dbReference type="SUPFAM" id="SSF49723">
    <property type="entry name" value="Lipase/lipooxygenase domain (PLAT/LH2 domain)"/>
    <property type="match status" value="1"/>
</dbReference>
<dbReference type="Gene3D" id="2.60.60.20">
    <property type="entry name" value="PLAT/LH2 domain"/>
    <property type="match status" value="1"/>
</dbReference>
<reference evidence="4 5" key="1">
    <citation type="submission" date="2017-07" db="EMBL/GenBank/DDBJ databases">
        <title>An improved, manually edited Actinidia chinensis var. chinensis (kiwifruit) genome highlights the challenges associated with draft genomes and gene prediction in plants.</title>
        <authorList>
            <person name="Pilkington S."/>
            <person name="Crowhurst R."/>
            <person name="Hilario E."/>
            <person name="Nardozza S."/>
            <person name="Fraser L."/>
            <person name="Peng Y."/>
            <person name="Gunaseelan K."/>
            <person name="Simpson R."/>
            <person name="Tahir J."/>
            <person name="Deroles S."/>
            <person name="Templeton K."/>
            <person name="Luo Z."/>
            <person name="Davy M."/>
            <person name="Cheng C."/>
            <person name="Mcneilage M."/>
            <person name="Scaglione D."/>
            <person name="Liu Y."/>
            <person name="Zhang Q."/>
            <person name="Datson P."/>
            <person name="De Silva N."/>
            <person name="Gardiner S."/>
            <person name="Bassett H."/>
            <person name="Chagne D."/>
            <person name="Mccallum J."/>
            <person name="Dzierzon H."/>
            <person name="Deng C."/>
            <person name="Wang Y.-Y."/>
            <person name="Barron N."/>
            <person name="Manako K."/>
            <person name="Bowen J."/>
            <person name="Foster T."/>
            <person name="Erridge Z."/>
            <person name="Tiffin H."/>
            <person name="Waite C."/>
            <person name="Davies K."/>
            <person name="Grierson E."/>
            <person name="Laing W."/>
            <person name="Kirk R."/>
            <person name="Chen X."/>
            <person name="Wood M."/>
            <person name="Montefiori M."/>
            <person name="Brummell D."/>
            <person name="Schwinn K."/>
            <person name="Catanach A."/>
            <person name="Fullerton C."/>
            <person name="Li D."/>
            <person name="Meiyalaghan S."/>
            <person name="Nieuwenhuizen N."/>
            <person name="Read N."/>
            <person name="Prakash R."/>
            <person name="Hunter D."/>
            <person name="Zhang H."/>
            <person name="Mckenzie M."/>
            <person name="Knabel M."/>
            <person name="Harris A."/>
            <person name="Allan A."/>
            <person name="Chen A."/>
            <person name="Janssen B."/>
            <person name="Plunkett B."/>
            <person name="Dwamena C."/>
            <person name="Voogd C."/>
            <person name="Leif D."/>
            <person name="Lafferty D."/>
            <person name="Souleyre E."/>
            <person name="Varkonyi-Gasic E."/>
            <person name="Gambi F."/>
            <person name="Hanley J."/>
            <person name="Yao J.-L."/>
            <person name="Cheung J."/>
            <person name="David K."/>
            <person name="Warren B."/>
            <person name="Marsh K."/>
            <person name="Snowden K."/>
            <person name="Lin-Wang K."/>
            <person name="Brian L."/>
            <person name="Martinez-Sanchez M."/>
            <person name="Wang M."/>
            <person name="Ileperuma N."/>
            <person name="Macnee N."/>
            <person name="Campin R."/>
            <person name="Mcatee P."/>
            <person name="Drummond R."/>
            <person name="Espley R."/>
            <person name="Ireland H."/>
            <person name="Wu R."/>
            <person name="Atkinson R."/>
            <person name="Karunairetnam S."/>
            <person name="Bulley S."/>
            <person name="Chunkath S."/>
            <person name="Hanley Z."/>
            <person name="Storey R."/>
            <person name="Thrimawithana A."/>
            <person name="Thomson S."/>
            <person name="David C."/>
            <person name="Testolin R."/>
        </authorList>
    </citation>
    <scope>NUCLEOTIDE SEQUENCE [LARGE SCALE GENOMIC DNA]</scope>
    <source>
        <strain evidence="5">cv. Red5</strain>
        <tissue evidence="4">Young leaf</tissue>
    </source>
</reference>
<dbReference type="OMA" id="WIPDLEK"/>
<dbReference type="InParanoid" id="A0A2R6RT35"/>
<feature type="signal peptide" evidence="2">
    <location>
        <begin position="1"/>
        <end position="23"/>
    </location>
</feature>
<dbReference type="PANTHER" id="PTHR31718">
    <property type="entry name" value="PLAT DOMAIN-CONTAINING PROTEIN"/>
    <property type="match status" value="1"/>
</dbReference>
<keyword evidence="2" id="KW-0732">Signal</keyword>
<dbReference type="STRING" id="1590841.A0A2R6RT35"/>
<comment type="caution">
    <text evidence="1">Lacks conserved residue(s) required for the propagation of feature annotation.</text>
</comment>
<evidence type="ECO:0000256" key="2">
    <source>
        <dbReference type="SAM" id="SignalP"/>
    </source>
</evidence>
<dbReference type="PANTHER" id="PTHR31718:SF47">
    <property type="entry name" value="OS06G0206401 PROTEIN"/>
    <property type="match status" value="1"/>
</dbReference>
<protein>
    <submittedName>
        <fullName evidence="4">PLAT domain-containing protein</fullName>
    </submittedName>
</protein>
<dbReference type="EMBL" id="NKQK01000003">
    <property type="protein sequence ID" value="PSS33192.1"/>
    <property type="molecule type" value="Genomic_DNA"/>
</dbReference>
<reference evidence="5" key="2">
    <citation type="journal article" date="2018" name="BMC Genomics">
        <title>A manually annotated Actinidia chinensis var. chinensis (kiwifruit) genome highlights the challenges associated with draft genomes and gene prediction in plants.</title>
        <authorList>
            <person name="Pilkington S.M."/>
            <person name="Crowhurst R."/>
            <person name="Hilario E."/>
            <person name="Nardozza S."/>
            <person name="Fraser L."/>
            <person name="Peng Y."/>
            <person name="Gunaseelan K."/>
            <person name="Simpson R."/>
            <person name="Tahir J."/>
            <person name="Deroles S.C."/>
            <person name="Templeton K."/>
            <person name="Luo Z."/>
            <person name="Davy M."/>
            <person name="Cheng C."/>
            <person name="McNeilage M."/>
            <person name="Scaglione D."/>
            <person name="Liu Y."/>
            <person name="Zhang Q."/>
            <person name="Datson P."/>
            <person name="De Silva N."/>
            <person name="Gardiner S.E."/>
            <person name="Bassett H."/>
            <person name="Chagne D."/>
            <person name="McCallum J."/>
            <person name="Dzierzon H."/>
            <person name="Deng C."/>
            <person name="Wang Y.Y."/>
            <person name="Barron L."/>
            <person name="Manako K."/>
            <person name="Bowen J."/>
            <person name="Foster T.M."/>
            <person name="Erridge Z.A."/>
            <person name="Tiffin H."/>
            <person name="Waite C.N."/>
            <person name="Davies K.M."/>
            <person name="Grierson E.P."/>
            <person name="Laing W.A."/>
            <person name="Kirk R."/>
            <person name="Chen X."/>
            <person name="Wood M."/>
            <person name="Montefiori M."/>
            <person name="Brummell D.A."/>
            <person name="Schwinn K.E."/>
            <person name="Catanach A."/>
            <person name="Fullerton C."/>
            <person name="Li D."/>
            <person name="Meiyalaghan S."/>
            <person name="Nieuwenhuizen N."/>
            <person name="Read N."/>
            <person name="Prakash R."/>
            <person name="Hunter D."/>
            <person name="Zhang H."/>
            <person name="McKenzie M."/>
            <person name="Knabel M."/>
            <person name="Harris A."/>
            <person name="Allan A.C."/>
            <person name="Gleave A."/>
            <person name="Chen A."/>
            <person name="Janssen B.J."/>
            <person name="Plunkett B."/>
            <person name="Ampomah-Dwamena C."/>
            <person name="Voogd C."/>
            <person name="Leif D."/>
            <person name="Lafferty D."/>
            <person name="Souleyre E.J.F."/>
            <person name="Varkonyi-Gasic E."/>
            <person name="Gambi F."/>
            <person name="Hanley J."/>
            <person name="Yao J.L."/>
            <person name="Cheung J."/>
            <person name="David K.M."/>
            <person name="Warren B."/>
            <person name="Marsh K."/>
            <person name="Snowden K.C."/>
            <person name="Lin-Wang K."/>
            <person name="Brian L."/>
            <person name="Martinez-Sanchez M."/>
            <person name="Wang M."/>
            <person name="Ileperuma N."/>
            <person name="Macnee N."/>
            <person name="Campin R."/>
            <person name="McAtee P."/>
            <person name="Drummond R.S.M."/>
            <person name="Espley R.V."/>
            <person name="Ireland H.S."/>
            <person name="Wu R."/>
            <person name="Atkinson R.G."/>
            <person name="Karunairetnam S."/>
            <person name="Bulley S."/>
            <person name="Chunkath S."/>
            <person name="Hanley Z."/>
            <person name="Storey R."/>
            <person name="Thrimawithana A.H."/>
            <person name="Thomson S."/>
            <person name="David C."/>
            <person name="Testolin R."/>
            <person name="Huang H."/>
            <person name="Hellens R.P."/>
            <person name="Schaffer R.J."/>
        </authorList>
    </citation>
    <scope>NUCLEOTIDE SEQUENCE [LARGE SCALE GENOMIC DNA]</scope>
    <source>
        <strain evidence="5">cv. Red5</strain>
    </source>
</reference>